<reference evidence="1 2" key="1">
    <citation type="submission" date="2015-10" db="EMBL/GenBank/DDBJ databases">
        <title>Chryseobacterium aquaticum genome.</title>
        <authorList>
            <person name="Newman J.D."/>
            <person name="Ferguson M.B."/>
            <person name="Miller J.R."/>
        </authorList>
    </citation>
    <scope>NUCLEOTIDE SEQUENCE [LARGE SCALE GENOMIC DNA]</scope>
    <source>
        <strain evidence="1 2">KCTC 12483</strain>
    </source>
</reference>
<proteinExistence type="predicted"/>
<comment type="caution">
    <text evidence="1">The sequence shown here is derived from an EMBL/GenBank/DDBJ whole genome shotgun (WGS) entry which is preliminary data.</text>
</comment>
<keyword evidence="2" id="KW-1185">Reference proteome</keyword>
<dbReference type="AlphaFoldDB" id="A0A0Q3LND5"/>
<evidence type="ECO:0000313" key="2">
    <source>
        <dbReference type="Proteomes" id="UP000051682"/>
    </source>
</evidence>
<dbReference type="OrthoDB" id="2972467at2"/>
<organism evidence="1 2">
    <name type="scientific">Chryseobacterium aquaticum</name>
    <dbReference type="NCBI Taxonomy" id="452084"/>
    <lineage>
        <taxon>Bacteria</taxon>
        <taxon>Pseudomonadati</taxon>
        <taxon>Bacteroidota</taxon>
        <taxon>Flavobacteriia</taxon>
        <taxon>Flavobacteriales</taxon>
        <taxon>Weeksellaceae</taxon>
        <taxon>Chryseobacterium group</taxon>
        <taxon>Chryseobacterium</taxon>
    </lineage>
</organism>
<dbReference type="STRING" id="452084.AR438_14375"/>
<dbReference type="InterPro" id="IPR050708">
    <property type="entry name" value="T6SS_VgrG/RHS"/>
</dbReference>
<dbReference type="EMBL" id="LLYZ01000013">
    <property type="protein sequence ID" value="KQK24801.1"/>
    <property type="molecule type" value="Genomic_DNA"/>
</dbReference>
<dbReference type="Gene3D" id="2.180.10.10">
    <property type="entry name" value="RHS repeat-associated core"/>
    <property type="match status" value="1"/>
</dbReference>
<sequence length="763" mass="85902">MIQEFASIVSRKNCLNLKKLDFSGTVLFANIFHKKTISDPSEVVINERFVYDNNFRLKQHYHKVNSNTEELLADYTYNELGQVTNKKVGNNLQSIDYTYNIRGAITKVNDPANLGGKLFGYELKFASTANASVAPANYNGNITEMIWKNATDDVLKKYSYQYDAYNRLTAAIYQEPNSSLPQNGFYNETMSYDSNGNITNLKRNQKSYNNTVEEIDDLVYSYPNGNRLNSVVDLKNNYSGYPDISGNPMSYDWNGNMTSHVNKGILEIKYNDANLPSYIKFNNFVQRVGGDVYRNMTYSHRADGVKIKKTHHYFSGRSRADAFEITEYIDGFQYNNEQFGLTGESILKFFSTSEGYYDYVNNRYIYHYNDHLGNVRISFAREGNTAVIVQQNDYYAFGLKHGGPSVDLSGVNYKYQYNGKEMQDELGMYDYGARFYMPDLGRWGVVDPLAEMYRRHSTYNYAVNNPVRFIDPDGRNVVDVNGDGSHMIYNGDHVAGMLSFLQGMSSGSSNSSNNGIPSFNFSYIDPGGAAGSGGGGNNIILNFIRGDKEGLGNFINSEFKANGWHIIDAIGLADALTKLTSYLGDSQADNIFINAHGLASERYVLDENGQALRDSNTGEYKMIGDTGFYTSKDQILGSNLQQYISDKSKLSSDKLSSIDSFIGIANYVKNGKNLIMGSCWTVRYDDLFGTSISSLVKSIDVFANRDYSSLWSTGGKIGFQNFVNYNQTSKKHYIQGWVQYRDGAVINQNFNILMNKNGVKTIK</sequence>
<accession>A0A0Q3LND5</accession>
<protein>
    <recommendedName>
        <fullName evidence="3">RHS repeat-associated core domain-containing protein</fullName>
    </recommendedName>
</protein>
<evidence type="ECO:0000313" key="1">
    <source>
        <dbReference type="EMBL" id="KQK24801.1"/>
    </source>
</evidence>
<dbReference type="InterPro" id="IPR022385">
    <property type="entry name" value="Rhs_assc_core"/>
</dbReference>
<name>A0A0Q3LND5_9FLAO</name>
<dbReference type="PANTHER" id="PTHR32305">
    <property type="match status" value="1"/>
</dbReference>
<dbReference type="RefSeq" id="WP_056016462.1">
    <property type="nucleotide sequence ID" value="NZ_LLYZ01000013.1"/>
</dbReference>
<dbReference type="Proteomes" id="UP000051682">
    <property type="component" value="Unassembled WGS sequence"/>
</dbReference>
<evidence type="ECO:0008006" key="3">
    <source>
        <dbReference type="Google" id="ProtNLM"/>
    </source>
</evidence>
<dbReference type="NCBIfam" id="TIGR03696">
    <property type="entry name" value="Rhs_assc_core"/>
    <property type="match status" value="1"/>
</dbReference>
<gene>
    <name evidence="1" type="ORF">AR438_14375</name>
</gene>
<dbReference type="PANTHER" id="PTHR32305:SF15">
    <property type="entry name" value="PROTEIN RHSA-RELATED"/>
    <property type="match status" value="1"/>
</dbReference>